<evidence type="ECO:0000313" key="2">
    <source>
        <dbReference type="EMBL" id="EJF44338.1"/>
    </source>
</evidence>
<protein>
    <submittedName>
        <fullName evidence="2">Uncharacterized protein</fullName>
    </submittedName>
</protein>
<accession>J1HFT4</accession>
<feature type="region of interest" description="Disordered" evidence="1">
    <location>
        <begin position="1"/>
        <end position="66"/>
    </location>
</feature>
<proteinExistence type="predicted"/>
<feature type="compositionally biased region" description="Polar residues" evidence="1">
    <location>
        <begin position="16"/>
        <end position="38"/>
    </location>
</feature>
<sequence length="66" mass="6789">MGARQDADRGGKRPHLSSTHNTAGPSHSLARSSPTAAAQANPDMGTIPRPPAGNTSTQTSSSFEFL</sequence>
<feature type="compositionally biased region" description="Basic and acidic residues" evidence="1">
    <location>
        <begin position="1"/>
        <end position="11"/>
    </location>
</feature>
<dbReference type="EMBL" id="AKFT01000113">
    <property type="protein sequence ID" value="EJF44338.1"/>
    <property type="molecule type" value="Genomic_DNA"/>
</dbReference>
<gene>
    <name evidence="2" type="ORF">HMPREF1318_0266</name>
</gene>
<keyword evidence="3" id="KW-1185">Reference proteome</keyword>
<reference evidence="2 3" key="1">
    <citation type="submission" date="2012-05" db="EMBL/GenBank/DDBJ databases">
        <authorList>
            <person name="Harkins D.M."/>
            <person name="Madupu R."/>
            <person name="Durkin A.S."/>
            <person name="Torralba M."/>
            <person name="Methe B."/>
            <person name="Sutton G.G."/>
            <person name="Nelson K.E."/>
        </authorList>
    </citation>
    <scope>NUCLEOTIDE SEQUENCE [LARGE SCALE GENOMIC DNA]</scope>
    <source>
        <strain evidence="2 3">F0489</strain>
    </source>
</reference>
<evidence type="ECO:0000313" key="3">
    <source>
        <dbReference type="Proteomes" id="UP000002941"/>
    </source>
</evidence>
<feature type="compositionally biased region" description="Polar residues" evidence="1">
    <location>
        <begin position="53"/>
        <end position="66"/>
    </location>
</feature>
<dbReference type="Proteomes" id="UP000002941">
    <property type="component" value="Unassembled WGS sequence"/>
</dbReference>
<name>J1HFT4_9ACTO</name>
<organism evidence="2 3">
    <name type="scientific">Actinomyces massiliensis F0489</name>
    <dbReference type="NCBI Taxonomy" id="1125718"/>
    <lineage>
        <taxon>Bacteria</taxon>
        <taxon>Bacillati</taxon>
        <taxon>Actinomycetota</taxon>
        <taxon>Actinomycetes</taxon>
        <taxon>Actinomycetales</taxon>
        <taxon>Actinomycetaceae</taxon>
        <taxon>Actinomyces</taxon>
    </lineage>
</organism>
<evidence type="ECO:0000256" key="1">
    <source>
        <dbReference type="SAM" id="MobiDB-lite"/>
    </source>
</evidence>
<dbReference type="AlphaFoldDB" id="J1HFT4"/>
<comment type="caution">
    <text evidence="2">The sequence shown here is derived from an EMBL/GenBank/DDBJ whole genome shotgun (WGS) entry which is preliminary data.</text>
</comment>